<evidence type="ECO:0000313" key="16">
    <source>
        <dbReference type="Proteomes" id="UP001149090"/>
    </source>
</evidence>
<dbReference type="InterPro" id="IPR024704">
    <property type="entry name" value="SMC"/>
</dbReference>
<dbReference type="Proteomes" id="UP001149090">
    <property type="component" value="Unassembled WGS sequence"/>
</dbReference>
<dbReference type="PIRSF" id="PIRSF005719">
    <property type="entry name" value="SMC"/>
    <property type="match status" value="1"/>
</dbReference>
<keyword evidence="6" id="KW-0067">ATP-binding</keyword>
<protein>
    <recommendedName>
        <fullName evidence="11">Structural maintenance of chromosomes protein</fullName>
    </recommendedName>
</protein>
<evidence type="ECO:0000256" key="10">
    <source>
        <dbReference type="ARBA" id="ARBA00023306"/>
    </source>
</evidence>
<keyword evidence="9 11" id="KW-0539">Nucleus</keyword>
<dbReference type="GO" id="GO:0005634">
    <property type="term" value="C:nucleus"/>
    <property type="evidence" value="ECO:0007669"/>
    <property type="project" value="UniProtKB-SubCell"/>
</dbReference>
<evidence type="ECO:0000256" key="5">
    <source>
        <dbReference type="ARBA" id="ARBA00022776"/>
    </source>
</evidence>
<name>A0A9Q0R8R0_ANAIG</name>
<dbReference type="OrthoDB" id="10255539at2759"/>
<feature type="compositionally biased region" description="Acidic residues" evidence="13">
    <location>
        <begin position="1208"/>
        <end position="1219"/>
    </location>
</feature>
<dbReference type="Pfam" id="PF02463">
    <property type="entry name" value="SMC_N"/>
    <property type="match status" value="1"/>
</dbReference>
<dbReference type="SMART" id="SM00968">
    <property type="entry name" value="SMC_hinge"/>
    <property type="match status" value="1"/>
</dbReference>
<evidence type="ECO:0000256" key="8">
    <source>
        <dbReference type="ARBA" id="ARBA00023067"/>
    </source>
</evidence>
<evidence type="ECO:0000259" key="14">
    <source>
        <dbReference type="SMART" id="SM00968"/>
    </source>
</evidence>
<gene>
    <name evidence="15" type="ORF">M0811_10351</name>
</gene>
<evidence type="ECO:0000256" key="4">
    <source>
        <dbReference type="ARBA" id="ARBA00022741"/>
    </source>
</evidence>
<dbReference type="EMBL" id="JAPDFW010000089">
    <property type="protein sequence ID" value="KAJ5071289.1"/>
    <property type="molecule type" value="Genomic_DNA"/>
</dbReference>
<dbReference type="GO" id="GO:0016887">
    <property type="term" value="F:ATP hydrolysis activity"/>
    <property type="evidence" value="ECO:0007669"/>
    <property type="project" value="InterPro"/>
</dbReference>
<dbReference type="InterPro" id="IPR027417">
    <property type="entry name" value="P-loop_NTPase"/>
</dbReference>
<reference evidence="15" key="1">
    <citation type="submission" date="2022-10" db="EMBL/GenBank/DDBJ databases">
        <title>Novel sulphate-reducing endosymbionts in the free-living metamonad Anaeramoeba.</title>
        <authorList>
            <person name="Jerlstrom-Hultqvist J."/>
            <person name="Cepicka I."/>
            <person name="Gallot-Lavallee L."/>
            <person name="Salas-Leiva D."/>
            <person name="Curtis B.A."/>
            <person name="Zahonova K."/>
            <person name="Pipaliya S."/>
            <person name="Dacks J."/>
            <person name="Roger A.J."/>
        </authorList>
    </citation>
    <scope>NUCLEOTIDE SEQUENCE</scope>
    <source>
        <strain evidence="15">BMAN</strain>
    </source>
</reference>
<dbReference type="CDD" id="cd03273">
    <property type="entry name" value="ABC_SMC2_euk"/>
    <property type="match status" value="1"/>
</dbReference>
<dbReference type="PANTHER" id="PTHR43977">
    <property type="entry name" value="STRUCTURAL MAINTENANCE OF CHROMOSOMES PROTEIN 3"/>
    <property type="match status" value="1"/>
</dbReference>
<dbReference type="InterPro" id="IPR027120">
    <property type="entry name" value="Smc2_ABC"/>
</dbReference>
<evidence type="ECO:0000256" key="1">
    <source>
        <dbReference type="ARBA" id="ARBA00004123"/>
    </source>
</evidence>
<feature type="compositionally biased region" description="Basic residues" evidence="13">
    <location>
        <begin position="1230"/>
        <end position="1253"/>
    </location>
</feature>
<keyword evidence="8" id="KW-0226">DNA condensation</keyword>
<feature type="region of interest" description="Disordered" evidence="13">
    <location>
        <begin position="863"/>
        <end position="886"/>
    </location>
</feature>
<dbReference type="AlphaFoldDB" id="A0A9Q0R8R0"/>
<dbReference type="OMA" id="THNKIAM"/>
<dbReference type="SUPFAM" id="SSF52540">
    <property type="entry name" value="P-loop containing nucleoside triphosphate hydrolases"/>
    <property type="match status" value="2"/>
</dbReference>
<dbReference type="Gene3D" id="3.30.70.1620">
    <property type="match status" value="1"/>
</dbReference>
<feature type="domain" description="SMC hinge" evidence="14">
    <location>
        <begin position="524"/>
        <end position="645"/>
    </location>
</feature>
<dbReference type="Gene3D" id="1.20.1060.20">
    <property type="match status" value="1"/>
</dbReference>
<evidence type="ECO:0000313" key="15">
    <source>
        <dbReference type="EMBL" id="KAJ5071289.1"/>
    </source>
</evidence>
<organism evidence="15 16">
    <name type="scientific">Anaeramoeba ignava</name>
    <name type="common">Anaerobic marine amoeba</name>
    <dbReference type="NCBI Taxonomy" id="1746090"/>
    <lineage>
        <taxon>Eukaryota</taxon>
        <taxon>Metamonada</taxon>
        <taxon>Anaeramoebidae</taxon>
        <taxon>Anaeramoeba</taxon>
    </lineage>
</organism>
<evidence type="ECO:0000256" key="12">
    <source>
        <dbReference type="SAM" id="Coils"/>
    </source>
</evidence>
<dbReference type="InterPro" id="IPR010935">
    <property type="entry name" value="SMC_hinge"/>
</dbReference>
<dbReference type="GO" id="GO:0051301">
    <property type="term" value="P:cell division"/>
    <property type="evidence" value="ECO:0007669"/>
    <property type="project" value="UniProtKB-KW"/>
</dbReference>
<evidence type="ECO:0000256" key="6">
    <source>
        <dbReference type="ARBA" id="ARBA00022840"/>
    </source>
</evidence>
<dbReference type="GO" id="GO:0005694">
    <property type="term" value="C:chromosome"/>
    <property type="evidence" value="ECO:0007669"/>
    <property type="project" value="InterPro"/>
</dbReference>
<comment type="caution">
    <text evidence="15">The sequence shown here is derived from an EMBL/GenBank/DDBJ whole genome shotgun (WGS) entry which is preliminary data.</text>
</comment>
<dbReference type="Gene3D" id="3.40.50.300">
    <property type="entry name" value="P-loop containing nucleotide triphosphate hydrolases"/>
    <property type="match status" value="2"/>
</dbReference>
<evidence type="ECO:0000256" key="3">
    <source>
        <dbReference type="ARBA" id="ARBA00022618"/>
    </source>
</evidence>
<evidence type="ECO:0000256" key="13">
    <source>
        <dbReference type="SAM" id="MobiDB-lite"/>
    </source>
</evidence>
<dbReference type="InterPro" id="IPR036277">
    <property type="entry name" value="SMC_hinge_sf"/>
</dbReference>
<feature type="coiled-coil region" evidence="12">
    <location>
        <begin position="406"/>
        <end position="506"/>
    </location>
</feature>
<comment type="subcellular location">
    <subcellularLocation>
        <location evidence="1 11">Nucleus</location>
    </subcellularLocation>
</comment>
<feature type="region of interest" description="Disordered" evidence="13">
    <location>
        <begin position="318"/>
        <end position="339"/>
    </location>
</feature>
<keyword evidence="4" id="KW-0547">Nucleotide-binding</keyword>
<feature type="compositionally biased region" description="Basic and acidic residues" evidence="13">
    <location>
        <begin position="319"/>
        <end position="339"/>
    </location>
</feature>
<comment type="similarity">
    <text evidence="2">Belongs to the SMC family. SMC2 subfamily.</text>
</comment>
<dbReference type="Pfam" id="PF06470">
    <property type="entry name" value="SMC_hinge"/>
    <property type="match status" value="1"/>
</dbReference>
<dbReference type="FunFam" id="3.40.50.300:FF:000385">
    <property type="entry name" value="Structural maintenance of chromosomes 2"/>
    <property type="match status" value="1"/>
</dbReference>
<evidence type="ECO:0000256" key="2">
    <source>
        <dbReference type="ARBA" id="ARBA00005231"/>
    </source>
</evidence>
<feature type="coiled-coil region" evidence="12">
    <location>
        <begin position="246"/>
        <end position="287"/>
    </location>
</feature>
<feature type="compositionally biased region" description="Low complexity" evidence="13">
    <location>
        <begin position="1194"/>
        <end position="1207"/>
    </location>
</feature>
<dbReference type="GO" id="GO:0030261">
    <property type="term" value="P:chromosome condensation"/>
    <property type="evidence" value="ECO:0007669"/>
    <property type="project" value="UniProtKB-KW"/>
</dbReference>
<dbReference type="GO" id="GO:0005524">
    <property type="term" value="F:ATP binding"/>
    <property type="evidence" value="ECO:0007669"/>
    <property type="project" value="UniProtKB-KW"/>
</dbReference>
<dbReference type="InterPro" id="IPR003395">
    <property type="entry name" value="RecF/RecN/SMC_N"/>
</dbReference>
<proteinExistence type="inferred from homology"/>
<dbReference type="Gene3D" id="1.10.287.1490">
    <property type="match status" value="2"/>
</dbReference>
<evidence type="ECO:0000256" key="9">
    <source>
        <dbReference type="ARBA" id="ARBA00023242"/>
    </source>
</evidence>
<keyword evidence="3" id="KW-0132">Cell division</keyword>
<dbReference type="SUPFAM" id="SSF75553">
    <property type="entry name" value="Smc hinge domain"/>
    <property type="match status" value="1"/>
</dbReference>
<feature type="coiled-coil region" evidence="12">
    <location>
        <begin position="996"/>
        <end position="1037"/>
    </location>
</feature>
<keyword evidence="10" id="KW-0131">Cell cycle</keyword>
<sequence length="1253" mass="144835">MFIEKVIIEGFKSYATRTEFSGFDRYFNAITGLNGSGKSNSLDAICFCLGISNLSQVRVAKLDELVYKHGQAGITKASVSIVFNNEDRKNSPVGYEQYDKITVTRQIVIGGRNKYFINGKNAQLIRVQNLFHSVRLNVNNPHFLIMQGRISKVLNMKPPEILGMIEEAAGTRMFEVKKKSALRTIELKDKKMQEYSDILDKEITPTLERLRKEKDQYMKWTSNKSEYDRLKKISIAFEFTSSLKKVTESENIVKQMETEKKQLNDKIKENEDQISLKKTEIQKLNTTKDKKLGGKYKQLEESVTTLSNELVRISTMIQHSKDSQKSETKTLDSLRQSKKETQKMIEKMKNEIEKAREDLAKATENYDKLQQQLEELQLKISINVKVSDPKKDSKSRKTAKTLDEKLDYCKQEISRIETQIQEIQLQSEHLKNEHSKLKPKMKESEREFNKLQELHKHKQEDLQKLEKQASQLGFDADSLQRLRNELVEKQEMMRKLNQEKYQLSRQLSTIEFIYQDPTPNFDRSKVKGIFASLVEIHDPEKYTTALEVYAGGKLYNVVVDSADTGQLLIDNGKLKQRVTIIPLDKIYNQTLPKTTVKNAEKKVGRSSVSTALSLIGFPEEIRAAVNYVFGNVLVCTNIETARSITFDPQIHVKTVTLDGDVLDPVGTMTGGSQIKKTSILKSLQVLNKINNSLETLANEIQKISADLGSLEDKHHEYQQIMREMELQKHEITLLENQDKQSRHYQIFTSAKNIEKEIEDLKHKLQTLNSDKKNAVQEAERLASEIKEFANADEEQIKKTEKEIAKQKKLVSSAEHTVQKRQQVVEQLLLEQQEYQNELAKTEQQISSSNSKLSKISEEIVKQNQEATEKEKELETQRSHLEEYRQKQSEANRTLKLLMQERDAFAKSISDCEVEMKRIEHKFTRFQKDRTNAQKFVEEMERTHSWIKKEKKYFGKVHTDYDFANMDFGNITTRLEEISKEQETLERSLNKKVMSMYEKAEADYQGLIEKREIVQRDRSNIERVIQKLNEEKDKAIKETWQQVNKNFGSIFATLLPGTSAKLVPIDPESLQSGLEITVAFGDVWKESLTELSGGQRSLLALSLILSLLLFKPAPVYILDEIDAALDPSHTQNIGKMLKTHFAHSQFIVVSLKEGMFNNANVVFRTKFVDGKSVVTRTIPQKKNISHKKEIDYLNENQNQNQNENIDNSNENENENENIDNEIEKEKEKNNKNKKKKITKKTTKRRHNKKKGKDL</sequence>
<evidence type="ECO:0000256" key="7">
    <source>
        <dbReference type="ARBA" id="ARBA00023054"/>
    </source>
</evidence>
<keyword evidence="7 12" id="KW-0175">Coiled coil</keyword>
<evidence type="ECO:0000256" key="11">
    <source>
        <dbReference type="PIRNR" id="PIRNR005719"/>
    </source>
</evidence>
<feature type="compositionally biased region" description="Basic and acidic residues" evidence="13">
    <location>
        <begin position="1220"/>
        <end position="1229"/>
    </location>
</feature>
<feature type="region of interest" description="Disordered" evidence="13">
    <location>
        <begin position="1194"/>
        <end position="1253"/>
    </location>
</feature>
<accession>A0A9Q0R8R0</accession>
<keyword evidence="16" id="KW-1185">Reference proteome</keyword>
<keyword evidence="5" id="KW-0498">Mitosis</keyword>